<evidence type="ECO:0000256" key="1">
    <source>
        <dbReference type="SAM" id="Phobius"/>
    </source>
</evidence>
<keyword evidence="1" id="KW-0472">Membrane</keyword>
<gene>
    <name evidence="2" type="ORF">NO357_19380</name>
</gene>
<reference evidence="2" key="2">
    <citation type="submission" date="2023-02" db="EMBL/GenBank/DDBJ databases">
        <title>'Rhodoalgimonas zhirmunskyi' gen. nov., isolated from a red alga.</title>
        <authorList>
            <person name="Nedashkovskaya O.I."/>
            <person name="Otstavnykh N.Y."/>
            <person name="Bystritskaya E.P."/>
            <person name="Balabanova L.A."/>
            <person name="Isaeva M.P."/>
        </authorList>
    </citation>
    <scope>NUCLEOTIDE SEQUENCE</scope>
    <source>
        <strain evidence="2">KCTC 52189</strain>
    </source>
</reference>
<organism evidence="2 3">
    <name type="scientific">Marimonas arenosa</name>
    <dbReference type="NCBI Taxonomy" id="1795305"/>
    <lineage>
        <taxon>Bacteria</taxon>
        <taxon>Pseudomonadati</taxon>
        <taxon>Pseudomonadota</taxon>
        <taxon>Alphaproteobacteria</taxon>
        <taxon>Rhodobacterales</taxon>
        <taxon>Paracoccaceae</taxon>
        <taxon>Marimonas</taxon>
    </lineage>
</organism>
<proteinExistence type="predicted"/>
<keyword evidence="1" id="KW-0812">Transmembrane</keyword>
<sequence>MPLSILGPMVVIGIAGIAILLHLLGLSRTVTLADNTAARAAWDEEFGNEDPARAVTLAHDGHAALIETAMGRPGIVFAMGADTAARYLDGARVTPIADGLRIDLPDFTAPHIKLHLDAGEAARWPDLIGDNA</sequence>
<dbReference type="EMBL" id="JANHAX010000007">
    <property type="protein sequence ID" value="MDQ2092070.1"/>
    <property type="molecule type" value="Genomic_DNA"/>
</dbReference>
<reference evidence="2" key="1">
    <citation type="submission" date="2022-07" db="EMBL/GenBank/DDBJ databases">
        <authorList>
            <person name="Otstavnykh N."/>
            <person name="Isaeva M."/>
            <person name="Bystritskaya E."/>
        </authorList>
    </citation>
    <scope>NUCLEOTIDE SEQUENCE</scope>
    <source>
        <strain evidence="2">KCTC 52189</strain>
    </source>
</reference>
<feature type="transmembrane region" description="Helical" evidence="1">
    <location>
        <begin position="6"/>
        <end position="26"/>
    </location>
</feature>
<keyword evidence="3" id="KW-1185">Reference proteome</keyword>
<name>A0AAE3WGN8_9RHOB</name>
<keyword evidence="1" id="KW-1133">Transmembrane helix</keyword>
<dbReference type="AlphaFoldDB" id="A0AAE3WGN8"/>
<dbReference type="Proteomes" id="UP001226762">
    <property type="component" value="Unassembled WGS sequence"/>
</dbReference>
<dbReference type="RefSeq" id="WP_306737372.1">
    <property type="nucleotide sequence ID" value="NZ_JANHAX010000007.1"/>
</dbReference>
<evidence type="ECO:0000313" key="2">
    <source>
        <dbReference type="EMBL" id="MDQ2092070.1"/>
    </source>
</evidence>
<evidence type="ECO:0000313" key="3">
    <source>
        <dbReference type="Proteomes" id="UP001226762"/>
    </source>
</evidence>
<accession>A0AAE3WGN8</accession>
<protein>
    <submittedName>
        <fullName evidence="2">Uncharacterized protein</fullName>
    </submittedName>
</protein>
<comment type="caution">
    <text evidence="2">The sequence shown here is derived from an EMBL/GenBank/DDBJ whole genome shotgun (WGS) entry which is preliminary data.</text>
</comment>